<evidence type="ECO:0000259" key="4">
    <source>
        <dbReference type="PROSITE" id="PS51724"/>
    </source>
</evidence>
<dbReference type="RefSeq" id="WP_045750249.1">
    <property type="nucleotide sequence ID" value="NZ_CAUJPO010000019.1"/>
</dbReference>
<dbReference type="EMBL" id="CP019894">
    <property type="protein sequence ID" value="ARB03534.1"/>
    <property type="molecule type" value="Genomic_DNA"/>
</dbReference>
<feature type="compositionally biased region" description="Basic and acidic residues" evidence="2">
    <location>
        <begin position="96"/>
        <end position="121"/>
    </location>
</feature>
<dbReference type="GO" id="GO:0042834">
    <property type="term" value="F:peptidoglycan binding"/>
    <property type="evidence" value="ECO:0007669"/>
    <property type="project" value="InterPro"/>
</dbReference>
<keyword evidence="3" id="KW-0812">Transmembrane</keyword>
<dbReference type="Pfam" id="PF05036">
    <property type="entry name" value="SPOR"/>
    <property type="match status" value="1"/>
</dbReference>
<organism evidence="5 6">
    <name type="scientific">Neisseria lactamica</name>
    <dbReference type="NCBI Taxonomy" id="486"/>
    <lineage>
        <taxon>Bacteria</taxon>
        <taxon>Pseudomonadati</taxon>
        <taxon>Pseudomonadota</taxon>
        <taxon>Betaproteobacteria</taxon>
        <taxon>Neisseriales</taxon>
        <taxon>Neisseriaceae</taxon>
        <taxon>Neisseria</taxon>
    </lineage>
</organism>
<feature type="domain" description="SPOR" evidence="4">
    <location>
        <begin position="211"/>
        <end position="291"/>
    </location>
</feature>
<dbReference type="AlphaFoldDB" id="A0AAU8VQL7"/>
<keyword evidence="5" id="KW-0132">Cell division</keyword>
<keyword evidence="5" id="KW-0131">Cell cycle</keyword>
<dbReference type="SUPFAM" id="SSF110997">
    <property type="entry name" value="Sporulation related repeat"/>
    <property type="match status" value="1"/>
</dbReference>
<protein>
    <recommendedName>
        <fullName evidence="1">Cell division protein FtsN</fullName>
    </recommendedName>
</protein>
<feature type="region of interest" description="Disordered" evidence="2">
    <location>
        <begin position="45"/>
        <end position="211"/>
    </location>
</feature>
<evidence type="ECO:0000256" key="1">
    <source>
        <dbReference type="NCBIfam" id="TIGR02223"/>
    </source>
</evidence>
<proteinExistence type="predicted"/>
<name>A0AAU8VQL7_NEILA</name>
<dbReference type="InterPro" id="IPR011930">
    <property type="entry name" value="FtsN"/>
</dbReference>
<dbReference type="InterPro" id="IPR036680">
    <property type="entry name" value="SPOR-like_sf"/>
</dbReference>
<dbReference type="Proteomes" id="UP000191249">
    <property type="component" value="Chromosome"/>
</dbReference>
<evidence type="ECO:0000256" key="3">
    <source>
        <dbReference type="SAM" id="Phobius"/>
    </source>
</evidence>
<reference evidence="5 6" key="1">
    <citation type="submission" date="2017-03" db="EMBL/GenBank/DDBJ databases">
        <title>N. lactamica Y92-1009 whole genome sequence.</title>
        <authorList>
            <person name="Pandey A.K."/>
            <person name="Read R.C."/>
        </authorList>
    </citation>
    <scope>NUCLEOTIDE SEQUENCE [LARGE SCALE GENOMIC DNA]</scope>
    <source>
        <strain evidence="5 6">Y92-1009</strain>
    </source>
</reference>
<keyword evidence="3" id="KW-0472">Membrane</keyword>
<dbReference type="NCBIfam" id="TIGR02223">
    <property type="entry name" value="ftsN"/>
    <property type="match status" value="1"/>
</dbReference>
<feature type="compositionally biased region" description="Basic and acidic residues" evidence="2">
    <location>
        <begin position="133"/>
        <end position="150"/>
    </location>
</feature>
<keyword evidence="3" id="KW-1133">Transmembrane helix</keyword>
<accession>A0AAU8VQL7</accession>
<sequence>MFMNKFSQSGKGLSGFFFGLILATVIIAGILFYLNQTGQNAFKSPLVPQQQEVADTPKPATRPKEEAARPDPVGQDASSEPDAALPEGQADEEETADKQPVSEKTDETESEADRQEQETPKGQKVHNKAGQPDGREKDIGGKVREKEAGTVKKQPVKPSEEAGGQAAKEKKKAGKEKAVPQPTPEQILNSGSIEKARSAAAKEGQKPNTPAKAEATHYLQMGAYADRQSAEGQRAKLAILGVPSKVVGYQAGHKTLYRVQSGNMSADAVKKMQDDLKKHGVASLIRAIEGK</sequence>
<evidence type="ECO:0000256" key="2">
    <source>
        <dbReference type="SAM" id="MobiDB-lite"/>
    </source>
</evidence>
<dbReference type="GO" id="GO:0051301">
    <property type="term" value="P:cell division"/>
    <property type="evidence" value="ECO:0007669"/>
    <property type="project" value="UniProtKB-KW"/>
</dbReference>
<dbReference type="InterPro" id="IPR007730">
    <property type="entry name" value="SPOR-like_dom"/>
</dbReference>
<gene>
    <name evidence="5" type="ORF">B2G52_00150</name>
</gene>
<dbReference type="Gene3D" id="3.30.70.1070">
    <property type="entry name" value="Sporulation related repeat"/>
    <property type="match status" value="1"/>
</dbReference>
<evidence type="ECO:0000313" key="5">
    <source>
        <dbReference type="EMBL" id="ARB03534.1"/>
    </source>
</evidence>
<evidence type="ECO:0000313" key="6">
    <source>
        <dbReference type="Proteomes" id="UP000191249"/>
    </source>
</evidence>
<feature type="transmembrane region" description="Helical" evidence="3">
    <location>
        <begin position="12"/>
        <end position="34"/>
    </location>
</feature>
<dbReference type="PROSITE" id="PS51724">
    <property type="entry name" value="SPOR"/>
    <property type="match status" value="1"/>
</dbReference>